<dbReference type="InterPro" id="IPR020422">
    <property type="entry name" value="TYR_PHOSPHATASE_DUAL_dom"/>
</dbReference>
<evidence type="ECO:0000256" key="1">
    <source>
        <dbReference type="ARBA" id="ARBA00008601"/>
    </source>
</evidence>
<sequence length="287" mass="33474">MYKTDIDDQNCDEITEIFPNLFLSSLKSVRNFEKLRNHSIDILITVMSDKPKLSSHGSIRSYFFKLDDSEDQELLLILFKIVTFIENSIAKNKILVHCLEGISRSSAVVLGFLMLRLKLNLDTALKLARTKPSNNSWIIRYQCMVNGKTKCKNLTNLLLNLKNIENFNNDCLGFHCMKCNHKLFTRADIFEKCLNSKQYYVNHLEFINESNYSKPEGKIQCPNCSSDIGQYNWFKPFKIIRYPYKIIYGAKNWWNELIVPITVVIRASAIKNSKKNCENFLQRNSIR</sequence>
<dbReference type="Pfam" id="PF00782">
    <property type="entry name" value="DSPc"/>
    <property type="match status" value="1"/>
</dbReference>
<protein>
    <recommendedName>
        <fullName evidence="2">protein-tyrosine-phosphatase</fullName>
        <ecNumber evidence="2">3.1.3.48</ecNumber>
    </recommendedName>
</protein>
<dbReference type="EC" id="3.1.3.48" evidence="2"/>
<accession>A0A834RDG9</accession>
<dbReference type="SMART" id="SM00195">
    <property type="entry name" value="DSPc"/>
    <property type="match status" value="1"/>
</dbReference>
<dbReference type="InterPro" id="IPR000387">
    <property type="entry name" value="Tyr_Pase_dom"/>
</dbReference>
<dbReference type="InterPro" id="IPR016130">
    <property type="entry name" value="Tyr_Pase_AS"/>
</dbReference>
<keyword evidence="3" id="KW-0378">Hydrolase</keyword>
<feature type="domain" description="Tyrosine specific protein phosphatases" evidence="6">
    <location>
        <begin position="79"/>
        <end position="131"/>
    </location>
</feature>
<dbReference type="Gene3D" id="3.90.190.10">
    <property type="entry name" value="Protein tyrosine phosphatase superfamily"/>
    <property type="match status" value="1"/>
</dbReference>
<evidence type="ECO:0000313" key="8">
    <source>
        <dbReference type="EnsemblMetazoa" id="KAF7493551.1"/>
    </source>
</evidence>
<dbReference type="PANTHER" id="PTHR45848:SF4">
    <property type="entry name" value="DUAL SPECIFICITY PROTEIN PHOSPHATASE 12"/>
    <property type="match status" value="1"/>
</dbReference>
<keyword evidence="4" id="KW-0904">Protein phosphatase</keyword>
<proteinExistence type="inferred from homology"/>
<evidence type="ECO:0000256" key="3">
    <source>
        <dbReference type="ARBA" id="ARBA00022801"/>
    </source>
</evidence>
<feature type="domain" description="Tyrosine-protein phosphatase" evidence="5">
    <location>
        <begin position="13"/>
        <end position="156"/>
    </location>
</feature>
<evidence type="ECO:0000313" key="9">
    <source>
        <dbReference type="Proteomes" id="UP000070412"/>
    </source>
</evidence>
<gene>
    <name evidence="7" type="ORF">SSS_1880</name>
</gene>
<evidence type="ECO:0000259" key="5">
    <source>
        <dbReference type="PROSITE" id="PS50054"/>
    </source>
</evidence>
<comment type="similarity">
    <text evidence="1">Belongs to the protein-tyrosine phosphatase family. Non-receptor class dual specificity subfamily.</text>
</comment>
<dbReference type="EnsemblMetazoa" id="SSS_1880s_mrna">
    <property type="protein sequence ID" value="KAF7493551.1"/>
    <property type="gene ID" value="SSS_1880"/>
</dbReference>
<reference evidence="9" key="1">
    <citation type="journal article" date="2020" name="PLoS Negl. Trop. Dis.">
        <title>High-quality nuclear genome for Sarcoptes scabiei-A critical resource for a neglected parasite.</title>
        <authorList>
            <person name="Korhonen P.K."/>
            <person name="Gasser R.B."/>
            <person name="Ma G."/>
            <person name="Wang T."/>
            <person name="Stroehlein A.J."/>
            <person name="Young N.D."/>
            <person name="Ang C.S."/>
            <person name="Fernando D.D."/>
            <person name="Lu H.C."/>
            <person name="Taylor S."/>
            <person name="Reynolds S.L."/>
            <person name="Mofiz E."/>
            <person name="Najaraj S.H."/>
            <person name="Gowda H."/>
            <person name="Madugundu A."/>
            <person name="Renuse S."/>
            <person name="Holt D."/>
            <person name="Pandey A."/>
            <person name="Papenfuss A.T."/>
            <person name="Fischer K."/>
        </authorList>
    </citation>
    <scope>NUCLEOTIDE SEQUENCE [LARGE SCALE GENOMIC DNA]</scope>
</reference>
<dbReference type="GO" id="GO:0004725">
    <property type="term" value="F:protein tyrosine phosphatase activity"/>
    <property type="evidence" value="ECO:0007669"/>
    <property type="project" value="UniProtKB-EC"/>
</dbReference>
<reference evidence="7" key="2">
    <citation type="submission" date="2020-01" db="EMBL/GenBank/DDBJ databases">
        <authorList>
            <person name="Korhonen P.K.K."/>
            <person name="Guangxu M.G."/>
            <person name="Wang T.W."/>
            <person name="Stroehlein A.J.S."/>
            <person name="Young N.D."/>
            <person name="Ang C.-S.A."/>
            <person name="Fernando D.W.F."/>
            <person name="Lu H.L."/>
            <person name="Taylor S.T."/>
            <person name="Ehtesham M.E.M."/>
            <person name="Najaraj S.H.N."/>
            <person name="Harsha G.H.G."/>
            <person name="Madugundu A.M."/>
            <person name="Renuse S.R."/>
            <person name="Holt D.H."/>
            <person name="Pandey A.P."/>
            <person name="Papenfuss A.P."/>
            <person name="Gasser R.B.G."/>
            <person name="Fischer K.F."/>
        </authorList>
    </citation>
    <scope>NUCLEOTIDE SEQUENCE</scope>
    <source>
        <strain evidence="7">SSS_KF_BRIS2020</strain>
    </source>
</reference>
<dbReference type="InterPro" id="IPR029021">
    <property type="entry name" value="Prot-tyrosine_phosphatase-like"/>
</dbReference>
<keyword evidence="9" id="KW-1185">Reference proteome</keyword>
<dbReference type="PROSITE" id="PS50056">
    <property type="entry name" value="TYR_PHOSPHATASE_2"/>
    <property type="match status" value="1"/>
</dbReference>
<dbReference type="OrthoDB" id="426001at2759"/>
<dbReference type="CDD" id="cd14498">
    <property type="entry name" value="DSP"/>
    <property type="match status" value="1"/>
</dbReference>
<dbReference type="Proteomes" id="UP000070412">
    <property type="component" value="Unassembled WGS sequence"/>
</dbReference>
<evidence type="ECO:0000256" key="2">
    <source>
        <dbReference type="ARBA" id="ARBA00013064"/>
    </source>
</evidence>
<dbReference type="SUPFAM" id="SSF52799">
    <property type="entry name" value="(Phosphotyrosine protein) phosphatases II"/>
    <property type="match status" value="1"/>
</dbReference>
<dbReference type="PANTHER" id="PTHR45848">
    <property type="entry name" value="DUAL SPECIFICITY PROTEIN PHOSPHATASE 12 FAMILY MEMBER"/>
    <property type="match status" value="1"/>
</dbReference>
<dbReference type="InterPro" id="IPR000340">
    <property type="entry name" value="Dual-sp_phosphatase_cat-dom"/>
</dbReference>
<dbReference type="AlphaFoldDB" id="A0A834RDG9"/>
<dbReference type="PROSITE" id="PS00383">
    <property type="entry name" value="TYR_PHOSPHATASE_1"/>
    <property type="match status" value="1"/>
</dbReference>
<dbReference type="GO" id="GO:0008138">
    <property type="term" value="F:protein tyrosine/serine/threonine phosphatase activity"/>
    <property type="evidence" value="ECO:0007669"/>
    <property type="project" value="TreeGrafter"/>
</dbReference>
<evidence type="ECO:0000259" key="6">
    <source>
        <dbReference type="PROSITE" id="PS50056"/>
    </source>
</evidence>
<dbReference type="PROSITE" id="PS50054">
    <property type="entry name" value="TYR_PHOSPHATASE_DUAL"/>
    <property type="match status" value="1"/>
</dbReference>
<organism evidence="7">
    <name type="scientific">Sarcoptes scabiei</name>
    <name type="common">Itch mite</name>
    <name type="synonym">Acarus scabiei</name>
    <dbReference type="NCBI Taxonomy" id="52283"/>
    <lineage>
        <taxon>Eukaryota</taxon>
        <taxon>Metazoa</taxon>
        <taxon>Ecdysozoa</taxon>
        <taxon>Arthropoda</taxon>
        <taxon>Chelicerata</taxon>
        <taxon>Arachnida</taxon>
        <taxon>Acari</taxon>
        <taxon>Acariformes</taxon>
        <taxon>Sarcoptiformes</taxon>
        <taxon>Astigmata</taxon>
        <taxon>Psoroptidia</taxon>
        <taxon>Sarcoptoidea</taxon>
        <taxon>Sarcoptidae</taxon>
        <taxon>Sarcoptinae</taxon>
        <taxon>Sarcoptes</taxon>
    </lineage>
</organism>
<evidence type="ECO:0000256" key="4">
    <source>
        <dbReference type="ARBA" id="ARBA00022912"/>
    </source>
</evidence>
<dbReference type="EMBL" id="WVUK01000055">
    <property type="protein sequence ID" value="KAF7493551.1"/>
    <property type="molecule type" value="Genomic_DNA"/>
</dbReference>
<name>A0A834RDG9_SARSC</name>
<evidence type="ECO:0000313" key="7">
    <source>
        <dbReference type="EMBL" id="KAF7493551.1"/>
    </source>
</evidence>
<reference evidence="8" key="3">
    <citation type="submission" date="2022-06" db="UniProtKB">
        <authorList>
            <consortium name="EnsemblMetazoa"/>
        </authorList>
    </citation>
    <scope>IDENTIFICATION</scope>
</reference>